<dbReference type="Pfam" id="PF13361">
    <property type="entry name" value="UvrD_C"/>
    <property type="match status" value="2"/>
</dbReference>
<dbReference type="InterPro" id="IPR010359">
    <property type="entry name" value="IrrE_HExxH"/>
</dbReference>
<evidence type="ECO:0000256" key="8">
    <source>
        <dbReference type="ARBA" id="ARBA00034808"/>
    </source>
</evidence>
<gene>
    <name evidence="13" type="ORF">LRP29_06050</name>
</gene>
<dbReference type="GO" id="GO:0016787">
    <property type="term" value="F:hydrolase activity"/>
    <property type="evidence" value="ECO:0007669"/>
    <property type="project" value="UniProtKB-UniRule"/>
</dbReference>
<dbReference type="InterPro" id="IPR013986">
    <property type="entry name" value="DExx_box_DNA_helicase_dom_sf"/>
</dbReference>
<dbReference type="InterPro" id="IPR027417">
    <property type="entry name" value="P-loop_NTPase"/>
</dbReference>
<dbReference type="Proteomes" id="UP001060070">
    <property type="component" value="Chromosome"/>
</dbReference>
<comment type="catalytic activity">
    <reaction evidence="9">
        <text>ATP + H2O = ADP + phosphate + H(+)</text>
        <dbReference type="Rhea" id="RHEA:13065"/>
        <dbReference type="ChEBI" id="CHEBI:15377"/>
        <dbReference type="ChEBI" id="CHEBI:15378"/>
        <dbReference type="ChEBI" id="CHEBI:30616"/>
        <dbReference type="ChEBI" id="CHEBI:43474"/>
        <dbReference type="ChEBI" id="CHEBI:456216"/>
        <dbReference type="EC" id="5.6.2.4"/>
    </reaction>
</comment>
<dbReference type="GO" id="GO:0043138">
    <property type="term" value="F:3'-5' DNA helicase activity"/>
    <property type="evidence" value="ECO:0007669"/>
    <property type="project" value="UniProtKB-EC"/>
</dbReference>
<dbReference type="PANTHER" id="PTHR11070">
    <property type="entry name" value="UVRD / RECB / PCRA DNA HELICASE FAMILY MEMBER"/>
    <property type="match status" value="1"/>
</dbReference>
<dbReference type="GO" id="GO:0033202">
    <property type="term" value="C:DNA helicase complex"/>
    <property type="evidence" value="ECO:0007669"/>
    <property type="project" value="TreeGrafter"/>
</dbReference>
<dbReference type="GO" id="GO:0000725">
    <property type="term" value="P:recombinational repair"/>
    <property type="evidence" value="ECO:0007669"/>
    <property type="project" value="TreeGrafter"/>
</dbReference>
<reference evidence="13 14" key="1">
    <citation type="journal article" date="2022" name="Microbiol. Resour. Announc.">
        <title>Complete Genome Sequence of Mesorhizobium ciceri Strain R30, a Rhizobium Used as a Commercial Inoculant for Chickpea in Argentina.</title>
        <authorList>
            <person name="Foresto E."/>
            <person name="Revale S."/>
            <person name="Primo E."/>
            <person name="Nievas F."/>
            <person name="Carezzano E."/>
            <person name="Puente M."/>
            <person name="Alzari P."/>
            <person name="Mart M."/>
            <person name="Ben-Assaya M."/>
            <person name="Mornico D."/>
            <person name="Santoro M."/>
            <person name="Mart F."/>
            <person name="Giordano W."/>
            <person name="Bogino P."/>
        </authorList>
    </citation>
    <scope>NUCLEOTIDE SEQUENCE [LARGE SCALE GENOMIC DNA]</scope>
    <source>
        <strain evidence="13 14">R30</strain>
    </source>
</reference>
<keyword evidence="14" id="KW-1185">Reference proteome</keyword>
<dbReference type="Gene3D" id="1.10.10.160">
    <property type="match status" value="1"/>
</dbReference>
<comment type="catalytic activity">
    <reaction evidence="7">
        <text>Couples ATP hydrolysis with the unwinding of duplex DNA by translocating in the 3'-5' direction.</text>
        <dbReference type="EC" id="5.6.2.4"/>
    </reaction>
</comment>
<evidence type="ECO:0000256" key="3">
    <source>
        <dbReference type="ARBA" id="ARBA00022801"/>
    </source>
</evidence>
<dbReference type="GO" id="GO:0005524">
    <property type="term" value="F:ATP binding"/>
    <property type="evidence" value="ECO:0007669"/>
    <property type="project" value="UniProtKB-UniRule"/>
</dbReference>
<evidence type="ECO:0000256" key="2">
    <source>
        <dbReference type="ARBA" id="ARBA00022741"/>
    </source>
</evidence>
<dbReference type="CDD" id="cd17932">
    <property type="entry name" value="DEXQc_UvrD"/>
    <property type="match status" value="1"/>
</dbReference>
<comment type="similarity">
    <text evidence="1">Belongs to the helicase family. UvrD subfamily.</text>
</comment>
<dbReference type="PANTHER" id="PTHR11070:SF59">
    <property type="entry name" value="DNA 3'-5' HELICASE"/>
    <property type="match status" value="1"/>
</dbReference>
<evidence type="ECO:0000259" key="11">
    <source>
        <dbReference type="PROSITE" id="PS51198"/>
    </source>
</evidence>
<dbReference type="EC" id="5.6.2.4" evidence="8"/>
<accession>A0AB38TE88</accession>
<keyword evidence="6" id="KW-0413">Isomerase</keyword>
<dbReference type="RefSeq" id="WP_127218509.1">
    <property type="nucleotide sequence ID" value="NZ_CP088147.1"/>
</dbReference>
<evidence type="ECO:0000313" key="14">
    <source>
        <dbReference type="Proteomes" id="UP001060070"/>
    </source>
</evidence>
<dbReference type="GO" id="GO:0003677">
    <property type="term" value="F:DNA binding"/>
    <property type="evidence" value="ECO:0007669"/>
    <property type="project" value="InterPro"/>
</dbReference>
<evidence type="ECO:0000256" key="9">
    <source>
        <dbReference type="ARBA" id="ARBA00048988"/>
    </source>
</evidence>
<dbReference type="PROSITE" id="PS51217">
    <property type="entry name" value="UVRD_HELICASE_CTER"/>
    <property type="match status" value="1"/>
</dbReference>
<dbReference type="Pfam" id="PF00580">
    <property type="entry name" value="UvrD-helicase"/>
    <property type="match status" value="1"/>
</dbReference>
<dbReference type="PROSITE" id="PS51198">
    <property type="entry name" value="UVRD_HELICASE_ATP_BIND"/>
    <property type="match status" value="1"/>
</dbReference>
<dbReference type="AlphaFoldDB" id="A0AB38TE88"/>
<evidence type="ECO:0000259" key="12">
    <source>
        <dbReference type="PROSITE" id="PS51217"/>
    </source>
</evidence>
<keyword evidence="5 10" id="KW-0067">ATP-binding</keyword>
<evidence type="ECO:0000256" key="5">
    <source>
        <dbReference type="ARBA" id="ARBA00022840"/>
    </source>
</evidence>
<dbReference type="SUPFAM" id="SSF52540">
    <property type="entry name" value="P-loop containing nucleoside triphosphate hydrolases"/>
    <property type="match status" value="1"/>
</dbReference>
<feature type="domain" description="UvrD-like helicase C-terminal" evidence="12">
    <location>
        <begin position="487"/>
        <end position="769"/>
    </location>
</feature>
<organism evidence="13 14">
    <name type="scientific">Mesorhizobium ciceri</name>
    <dbReference type="NCBI Taxonomy" id="39645"/>
    <lineage>
        <taxon>Bacteria</taxon>
        <taxon>Pseudomonadati</taxon>
        <taxon>Pseudomonadota</taxon>
        <taxon>Alphaproteobacteria</taxon>
        <taxon>Hyphomicrobiales</taxon>
        <taxon>Phyllobacteriaceae</taxon>
        <taxon>Mesorhizobium</taxon>
    </lineage>
</organism>
<evidence type="ECO:0000256" key="7">
    <source>
        <dbReference type="ARBA" id="ARBA00034617"/>
    </source>
</evidence>
<dbReference type="Gene3D" id="1.10.486.10">
    <property type="entry name" value="PCRA, domain 4"/>
    <property type="match status" value="1"/>
</dbReference>
<keyword evidence="4 10" id="KW-0347">Helicase</keyword>
<evidence type="ECO:0000256" key="1">
    <source>
        <dbReference type="ARBA" id="ARBA00009922"/>
    </source>
</evidence>
<protein>
    <recommendedName>
        <fullName evidence="8">DNA 3'-5' helicase</fullName>
        <ecNumber evidence="8">5.6.2.4</ecNumber>
    </recommendedName>
</protein>
<name>A0AB38TE88_9HYPH</name>
<evidence type="ECO:0000256" key="4">
    <source>
        <dbReference type="ARBA" id="ARBA00022806"/>
    </source>
</evidence>
<keyword evidence="2 10" id="KW-0547">Nucleotide-binding</keyword>
<dbReference type="Pfam" id="PF12705">
    <property type="entry name" value="PDDEXK_1"/>
    <property type="match status" value="1"/>
</dbReference>
<feature type="binding site" evidence="10">
    <location>
        <begin position="209"/>
        <end position="216"/>
    </location>
    <ligand>
        <name>ATP</name>
        <dbReference type="ChEBI" id="CHEBI:30616"/>
    </ligand>
</feature>
<evidence type="ECO:0000256" key="10">
    <source>
        <dbReference type="PROSITE-ProRule" id="PRU00560"/>
    </source>
</evidence>
<sequence>MDQFAAIRALARALRKDASLSDSLTAMEVARGAAKHLGLTIRPHEPDYHELDGAHGALDRQFKFIFVRNDLADDELAEVIAHEIGHFKVHDGVEKGYYPRSEANGGDPSQRIETYGIKERREAQANSFGRELILPRPLAKRLFLQGMNASRISEDLKVRYDTTLQQLADGLLLPDVQPTAETVSPANDNCNESQARAVDHRGSPFLLGAGPGTGKTKTLTARIVSLIADKVPPENILALTFSNRAALELAERVQRVAGSSAVNVWTGTFHAFGLDTIRKHHALFGVSNDPKIVDASEGVAMLEEVLPALDLKHYLNLFEPALVLRDILRAIARAKDELWTWKDYARAAEQMRERAQTGDEMVAAEKAREVALVYEHYQNQLIKERAVDYGDLIMRPTLLMRSDQDFREGMRKRFTHVHIDEYQDVNRASAMLVKEIVAEGSNLWVVGDARQSIYRFRGASAANIARFEADYSVGARDGLEENYRSSEEIVEAYTAFGATMKVSAFAGTSTLHAAIGSIGESPSIFPCADTQAEMDVLAGSIRELEARGVSLRSQTVLARSNGLLATVAEELEARGIPVLYLGPLFERAEVRDLLSLLSIISDSAGTGLVRIAGLPEYRIPLEDVLKVIGAARTTEQRVLDLLRKIESLKEISPAGLAGLMMLARHLQGTTQGTTPWLALSRFLFDTSDYVRAVLSGQSPSDDLRRVAVRQLLDALRAMPLHGKGTPIRRALDRIRHMIMLADERDLRQLPPELSGLDGVRLMTVHASKGLEFEAVHLPGLYAGAVPAPNRPPACPAPVGMLGPEEEDAHEAEEECVLFVAMSRAKRHLRLYRPTMRNGRKANPSKFLERVPVGPGHSSAGVIRKLPPPSHHPIRLPAAPDELTADDVERYAQCPRRFFYARVLGLSQRSKAGAYLAAHGCVQKVIAFVRQLGEGVEYDRAEAAAIFDQAWRESELEEHMFGAAYRKLTMSMLDRLHASAAGAAATNGRLSTAIGGEIVGLEVDRVVRDGDNHVVKTIRSGRQSTGDADRLSATLLLKAVEETLGPQTRVENHYLLLGSVLEIGQTKAKFDKRLDDCEAAIADIRDGLYEPRKDDFRCPRCPYLFICAAPNAED</sequence>
<evidence type="ECO:0000313" key="13">
    <source>
        <dbReference type="EMBL" id="UTU53009.1"/>
    </source>
</evidence>
<feature type="domain" description="UvrD-like helicase ATP-binding" evidence="11">
    <location>
        <begin position="188"/>
        <end position="486"/>
    </location>
</feature>
<dbReference type="InterPro" id="IPR014017">
    <property type="entry name" value="DNA_helicase_UvrD-like_C"/>
</dbReference>
<dbReference type="EMBL" id="CP088147">
    <property type="protein sequence ID" value="UTU53009.1"/>
    <property type="molecule type" value="Genomic_DNA"/>
</dbReference>
<dbReference type="InterPro" id="IPR000212">
    <property type="entry name" value="DNA_helicase_UvrD/REP"/>
</dbReference>
<dbReference type="InterPro" id="IPR014016">
    <property type="entry name" value="UvrD-like_ATP-bd"/>
</dbReference>
<dbReference type="Pfam" id="PF06114">
    <property type="entry name" value="Peptidase_M78"/>
    <property type="match status" value="1"/>
</dbReference>
<proteinExistence type="inferred from homology"/>
<dbReference type="InterPro" id="IPR038726">
    <property type="entry name" value="PDDEXK_AddAB-type"/>
</dbReference>
<dbReference type="Gene3D" id="3.40.50.300">
    <property type="entry name" value="P-loop containing nucleotide triphosphate hydrolases"/>
    <property type="match status" value="3"/>
</dbReference>
<evidence type="ECO:0000256" key="6">
    <source>
        <dbReference type="ARBA" id="ARBA00023235"/>
    </source>
</evidence>
<keyword evidence="3 10" id="KW-0378">Hydrolase</keyword>
<dbReference type="GO" id="GO:0005829">
    <property type="term" value="C:cytosol"/>
    <property type="evidence" value="ECO:0007669"/>
    <property type="project" value="TreeGrafter"/>
</dbReference>